<keyword evidence="2" id="KW-1185">Reference proteome</keyword>
<name>A0ABT6CPI9_9SPHN</name>
<comment type="caution">
    <text evidence="1">The sequence shown here is derived from an EMBL/GenBank/DDBJ whole genome shotgun (WGS) entry which is preliminary data.</text>
</comment>
<protein>
    <submittedName>
        <fullName evidence="1">Uncharacterized protein</fullName>
    </submittedName>
</protein>
<organism evidence="1 2">
    <name type="scientific">Novosphingobium cyanobacteriorum</name>
    <dbReference type="NCBI Taxonomy" id="3024215"/>
    <lineage>
        <taxon>Bacteria</taxon>
        <taxon>Pseudomonadati</taxon>
        <taxon>Pseudomonadota</taxon>
        <taxon>Alphaproteobacteria</taxon>
        <taxon>Sphingomonadales</taxon>
        <taxon>Sphingomonadaceae</taxon>
        <taxon>Novosphingobium</taxon>
    </lineage>
</organism>
<evidence type="ECO:0000313" key="1">
    <source>
        <dbReference type="EMBL" id="MDF8335831.1"/>
    </source>
</evidence>
<accession>A0ABT6CPI9</accession>
<dbReference type="Proteomes" id="UP001222770">
    <property type="component" value="Unassembled WGS sequence"/>
</dbReference>
<dbReference type="RefSeq" id="WP_053556510.1">
    <property type="nucleotide sequence ID" value="NZ_JAROCY010000047.1"/>
</dbReference>
<reference evidence="1 2" key="1">
    <citation type="submission" date="2023-03" db="EMBL/GenBank/DDBJ databases">
        <title>Novosphingobium cyanobacteriorum sp. nov., isolated from a eutrophic reservoir during the Microcystis bloom period.</title>
        <authorList>
            <person name="Kang M."/>
            <person name="Le V."/>
            <person name="Ko S.-R."/>
            <person name="Lee S.-A."/>
            <person name="Ahn C.-Y."/>
        </authorList>
    </citation>
    <scope>NUCLEOTIDE SEQUENCE [LARGE SCALE GENOMIC DNA]</scope>
    <source>
        <strain evidence="1 2">HBC54</strain>
    </source>
</reference>
<gene>
    <name evidence="1" type="ORF">POM99_21740</name>
</gene>
<sequence length="74" mass="8422">MTLQLHYTGTNNSAYLDALEIAERRAPHSYFNQHIIAERDDRFIAIDEGDYNALPAHLASRVIHTIPGGMHDEF</sequence>
<evidence type="ECO:0000313" key="2">
    <source>
        <dbReference type="Proteomes" id="UP001222770"/>
    </source>
</evidence>
<dbReference type="EMBL" id="JAROCY010000047">
    <property type="protein sequence ID" value="MDF8335831.1"/>
    <property type="molecule type" value="Genomic_DNA"/>
</dbReference>
<proteinExistence type="predicted"/>